<keyword evidence="3" id="KW-1185">Reference proteome</keyword>
<evidence type="ECO:0000313" key="2">
    <source>
        <dbReference type="EMBL" id="KIK81997.1"/>
    </source>
</evidence>
<evidence type="ECO:0000313" key="3">
    <source>
        <dbReference type="Proteomes" id="UP000054538"/>
    </source>
</evidence>
<proteinExistence type="predicted"/>
<feature type="region of interest" description="Disordered" evidence="1">
    <location>
        <begin position="42"/>
        <end position="61"/>
    </location>
</feature>
<name>A0A0D0CH38_9AGAM</name>
<reference evidence="2 3" key="1">
    <citation type="submission" date="2014-04" db="EMBL/GenBank/DDBJ databases">
        <authorList>
            <consortium name="DOE Joint Genome Institute"/>
            <person name="Kuo A."/>
            <person name="Kohler A."/>
            <person name="Jargeat P."/>
            <person name="Nagy L.G."/>
            <person name="Floudas D."/>
            <person name="Copeland A."/>
            <person name="Barry K.W."/>
            <person name="Cichocki N."/>
            <person name="Veneault-Fourrey C."/>
            <person name="LaButti K."/>
            <person name="Lindquist E.A."/>
            <person name="Lipzen A."/>
            <person name="Lundell T."/>
            <person name="Morin E."/>
            <person name="Murat C."/>
            <person name="Sun H."/>
            <person name="Tunlid A."/>
            <person name="Henrissat B."/>
            <person name="Grigoriev I.V."/>
            <person name="Hibbett D.S."/>
            <person name="Martin F."/>
            <person name="Nordberg H.P."/>
            <person name="Cantor M.N."/>
            <person name="Hua S.X."/>
        </authorList>
    </citation>
    <scope>NUCLEOTIDE SEQUENCE [LARGE SCALE GENOMIC DNA]</scope>
    <source>
        <strain evidence="2 3">Ve08.2h10</strain>
    </source>
</reference>
<dbReference type="InParanoid" id="A0A0D0CH38"/>
<accession>A0A0D0CH38</accession>
<dbReference type="HOGENOM" id="CLU_2543276_0_0_1"/>
<reference evidence="3" key="2">
    <citation type="submission" date="2015-01" db="EMBL/GenBank/DDBJ databases">
        <title>Evolutionary Origins and Diversification of the Mycorrhizal Mutualists.</title>
        <authorList>
            <consortium name="DOE Joint Genome Institute"/>
            <consortium name="Mycorrhizal Genomics Consortium"/>
            <person name="Kohler A."/>
            <person name="Kuo A."/>
            <person name="Nagy L.G."/>
            <person name="Floudas D."/>
            <person name="Copeland A."/>
            <person name="Barry K.W."/>
            <person name="Cichocki N."/>
            <person name="Veneault-Fourrey C."/>
            <person name="LaButti K."/>
            <person name="Lindquist E.A."/>
            <person name="Lipzen A."/>
            <person name="Lundell T."/>
            <person name="Morin E."/>
            <person name="Murat C."/>
            <person name="Riley R."/>
            <person name="Ohm R."/>
            <person name="Sun H."/>
            <person name="Tunlid A."/>
            <person name="Henrissat B."/>
            <person name="Grigoriev I.V."/>
            <person name="Hibbett D.S."/>
            <person name="Martin F."/>
        </authorList>
    </citation>
    <scope>NUCLEOTIDE SEQUENCE [LARGE SCALE GENOMIC DNA]</scope>
    <source>
        <strain evidence="3">Ve08.2h10</strain>
    </source>
</reference>
<dbReference type="AlphaFoldDB" id="A0A0D0CH38"/>
<protein>
    <submittedName>
        <fullName evidence="2">Uncharacterized protein</fullName>
    </submittedName>
</protein>
<gene>
    <name evidence="2" type="ORF">PAXRUDRAFT_734302</name>
</gene>
<dbReference type="Proteomes" id="UP000054538">
    <property type="component" value="Unassembled WGS sequence"/>
</dbReference>
<dbReference type="EMBL" id="KN825695">
    <property type="protein sequence ID" value="KIK81997.1"/>
    <property type="molecule type" value="Genomic_DNA"/>
</dbReference>
<evidence type="ECO:0000256" key="1">
    <source>
        <dbReference type="SAM" id="MobiDB-lite"/>
    </source>
</evidence>
<organism evidence="2 3">
    <name type="scientific">Paxillus rubicundulus Ve08.2h10</name>
    <dbReference type="NCBI Taxonomy" id="930991"/>
    <lineage>
        <taxon>Eukaryota</taxon>
        <taxon>Fungi</taxon>
        <taxon>Dikarya</taxon>
        <taxon>Basidiomycota</taxon>
        <taxon>Agaricomycotina</taxon>
        <taxon>Agaricomycetes</taxon>
        <taxon>Agaricomycetidae</taxon>
        <taxon>Boletales</taxon>
        <taxon>Paxilineae</taxon>
        <taxon>Paxillaceae</taxon>
        <taxon>Paxillus</taxon>
    </lineage>
</organism>
<sequence length="83" mass="8988">MPPARSSHELGRAILTPTYPSCHCGHQCRCCLLPFHVIAGSSPTQPRMSDGQGSGKPPDESFRRLETALTHPLPCPCAYCTQP</sequence>